<comment type="subcellular location">
    <subcellularLocation>
        <location evidence="1">Secreted</location>
    </subcellularLocation>
</comment>
<dbReference type="EMBL" id="JAIWYP010000010">
    <property type="protein sequence ID" value="KAH3751890.1"/>
    <property type="molecule type" value="Genomic_DNA"/>
</dbReference>
<keyword evidence="6" id="KW-1185">Reference proteome</keyword>
<dbReference type="Gene3D" id="2.60.120.40">
    <property type="match status" value="1"/>
</dbReference>
<dbReference type="SUPFAM" id="SSF49842">
    <property type="entry name" value="TNF-like"/>
    <property type="match status" value="1"/>
</dbReference>
<reference evidence="5" key="1">
    <citation type="journal article" date="2019" name="bioRxiv">
        <title>The Genome of the Zebra Mussel, Dreissena polymorpha: A Resource for Invasive Species Research.</title>
        <authorList>
            <person name="McCartney M.A."/>
            <person name="Auch B."/>
            <person name="Kono T."/>
            <person name="Mallez S."/>
            <person name="Zhang Y."/>
            <person name="Obille A."/>
            <person name="Becker A."/>
            <person name="Abrahante J.E."/>
            <person name="Garbe J."/>
            <person name="Badalamenti J.P."/>
            <person name="Herman A."/>
            <person name="Mangelson H."/>
            <person name="Liachko I."/>
            <person name="Sullivan S."/>
            <person name="Sone E.D."/>
            <person name="Koren S."/>
            <person name="Silverstein K.A.T."/>
            <person name="Beckman K.B."/>
            <person name="Gohl D.M."/>
        </authorList>
    </citation>
    <scope>NUCLEOTIDE SEQUENCE</scope>
    <source>
        <strain evidence="5">Duluth1</strain>
        <tissue evidence="5">Whole animal</tissue>
    </source>
</reference>
<dbReference type="Pfam" id="PF00386">
    <property type="entry name" value="C1q"/>
    <property type="match status" value="1"/>
</dbReference>
<dbReference type="PANTHER" id="PTHR22923:SF116">
    <property type="entry name" value="C1Q DOMAIN-CONTAINING PROTEIN"/>
    <property type="match status" value="1"/>
</dbReference>
<protein>
    <recommendedName>
        <fullName evidence="4">C1q domain-containing protein</fullName>
    </recommendedName>
</protein>
<evidence type="ECO:0000313" key="6">
    <source>
        <dbReference type="Proteomes" id="UP000828390"/>
    </source>
</evidence>
<dbReference type="SMART" id="SM00110">
    <property type="entry name" value="C1Q"/>
    <property type="match status" value="1"/>
</dbReference>
<keyword evidence="3" id="KW-0732">Signal</keyword>
<accession>A0A9D4DNS8</accession>
<reference evidence="5" key="2">
    <citation type="submission" date="2020-11" db="EMBL/GenBank/DDBJ databases">
        <authorList>
            <person name="McCartney M.A."/>
            <person name="Auch B."/>
            <person name="Kono T."/>
            <person name="Mallez S."/>
            <person name="Becker A."/>
            <person name="Gohl D.M."/>
            <person name="Silverstein K.A.T."/>
            <person name="Koren S."/>
            <person name="Bechman K.B."/>
            <person name="Herman A."/>
            <person name="Abrahante J.E."/>
            <person name="Garbe J."/>
        </authorList>
    </citation>
    <scope>NUCLEOTIDE SEQUENCE</scope>
    <source>
        <strain evidence="5">Duluth1</strain>
        <tissue evidence="5">Whole animal</tissue>
    </source>
</reference>
<name>A0A9D4DNS8_DREPO</name>
<dbReference type="InterPro" id="IPR050822">
    <property type="entry name" value="Cerebellin_Synaptic_Org"/>
</dbReference>
<feature type="domain" description="C1q" evidence="4">
    <location>
        <begin position="1"/>
        <end position="109"/>
    </location>
</feature>
<dbReference type="AlphaFoldDB" id="A0A9D4DNS8"/>
<evidence type="ECO:0000313" key="5">
    <source>
        <dbReference type="EMBL" id="KAH3751890.1"/>
    </source>
</evidence>
<gene>
    <name evidence="5" type="ORF">DPMN_186495</name>
</gene>
<comment type="caution">
    <text evidence="5">The sequence shown here is derived from an EMBL/GenBank/DDBJ whole genome shotgun (WGS) entry which is preliminary data.</text>
</comment>
<organism evidence="5 6">
    <name type="scientific">Dreissena polymorpha</name>
    <name type="common">Zebra mussel</name>
    <name type="synonym">Mytilus polymorpha</name>
    <dbReference type="NCBI Taxonomy" id="45954"/>
    <lineage>
        <taxon>Eukaryota</taxon>
        <taxon>Metazoa</taxon>
        <taxon>Spiralia</taxon>
        <taxon>Lophotrochozoa</taxon>
        <taxon>Mollusca</taxon>
        <taxon>Bivalvia</taxon>
        <taxon>Autobranchia</taxon>
        <taxon>Heteroconchia</taxon>
        <taxon>Euheterodonta</taxon>
        <taxon>Imparidentia</taxon>
        <taxon>Neoheterodontei</taxon>
        <taxon>Myida</taxon>
        <taxon>Dreissenoidea</taxon>
        <taxon>Dreissenidae</taxon>
        <taxon>Dreissena</taxon>
    </lineage>
</organism>
<dbReference type="PRINTS" id="PR00007">
    <property type="entry name" value="COMPLEMNTC1Q"/>
</dbReference>
<evidence type="ECO:0000256" key="3">
    <source>
        <dbReference type="ARBA" id="ARBA00022729"/>
    </source>
</evidence>
<dbReference type="GO" id="GO:0005576">
    <property type="term" value="C:extracellular region"/>
    <property type="evidence" value="ECO:0007669"/>
    <property type="project" value="UniProtKB-SubCell"/>
</dbReference>
<evidence type="ECO:0000256" key="2">
    <source>
        <dbReference type="ARBA" id="ARBA00022525"/>
    </source>
</evidence>
<sequence length="109" mass="12055">MLAFATTGVPTPGERNGTIKFTLVDTNVGNDYNNETGVFVCRIPGLYQFFVSIEKQINVSQANCRLMLNNASTILIAARSAFIHSDGFQQAGNSIVLDLKKVKYNKFIY</sequence>
<dbReference type="PANTHER" id="PTHR22923">
    <property type="entry name" value="CEREBELLIN-RELATED"/>
    <property type="match status" value="1"/>
</dbReference>
<dbReference type="PROSITE" id="PS50871">
    <property type="entry name" value="C1Q"/>
    <property type="match status" value="1"/>
</dbReference>
<dbReference type="InterPro" id="IPR001073">
    <property type="entry name" value="C1q_dom"/>
</dbReference>
<dbReference type="Proteomes" id="UP000828390">
    <property type="component" value="Unassembled WGS sequence"/>
</dbReference>
<keyword evidence="2" id="KW-0964">Secreted</keyword>
<proteinExistence type="predicted"/>
<dbReference type="InterPro" id="IPR008983">
    <property type="entry name" value="Tumour_necrosis_fac-like_dom"/>
</dbReference>
<evidence type="ECO:0000256" key="1">
    <source>
        <dbReference type="ARBA" id="ARBA00004613"/>
    </source>
</evidence>
<evidence type="ECO:0000259" key="4">
    <source>
        <dbReference type="PROSITE" id="PS50871"/>
    </source>
</evidence>